<keyword evidence="2" id="KW-1185">Reference proteome</keyword>
<reference evidence="1 2" key="1">
    <citation type="submission" date="2018-11" db="EMBL/GenBank/DDBJ databases">
        <authorList>
            <consortium name="Pathogen Informatics"/>
        </authorList>
    </citation>
    <scope>NUCLEOTIDE SEQUENCE [LARGE SCALE GENOMIC DNA]</scope>
</reference>
<dbReference type="GO" id="GO:0008017">
    <property type="term" value="F:microtubule binding"/>
    <property type="evidence" value="ECO:0007669"/>
    <property type="project" value="TreeGrafter"/>
</dbReference>
<protein>
    <recommendedName>
        <fullName evidence="3">Regulator of microtubule dynamics protein 1</fullName>
    </recommendedName>
</protein>
<dbReference type="GO" id="GO:0097431">
    <property type="term" value="C:mitotic spindle pole"/>
    <property type="evidence" value="ECO:0007669"/>
    <property type="project" value="TreeGrafter"/>
</dbReference>
<dbReference type="SUPFAM" id="SSF48452">
    <property type="entry name" value="TPR-like"/>
    <property type="match status" value="1"/>
</dbReference>
<accession>A0A3P7LTN8</accession>
<dbReference type="PANTHER" id="PTHR16056:SF20">
    <property type="entry name" value="C2H2-TYPE DOMAIN-CONTAINING PROTEIN-RELATED"/>
    <property type="match status" value="1"/>
</dbReference>
<name>A0A3P7LTN8_STRVU</name>
<dbReference type="InterPro" id="IPR011990">
    <property type="entry name" value="TPR-like_helical_dom_sf"/>
</dbReference>
<dbReference type="AlphaFoldDB" id="A0A3P7LTN8"/>
<dbReference type="OrthoDB" id="512473at2759"/>
<dbReference type="InterPro" id="IPR049039">
    <property type="entry name" value="RMD1-3_a_helical_rpt"/>
</dbReference>
<dbReference type="Pfam" id="PF21033">
    <property type="entry name" value="RMD1-3"/>
    <property type="match status" value="1"/>
</dbReference>
<dbReference type="GO" id="GO:0005739">
    <property type="term" value="C:mitochondrion"/>
    <property type="evidence" value="ECO:0007669"/>
    <property type="project" value="TreeGrafter"/>
</dbReference>
<dbReference type="PANTHER" id="PTHR16056">
    <property type="entry name" value="REGULATOR OF MICROTUBULE DYNAMICS PROTEIN"/>
    <property type="match status" value="1"/>
</dbReference>
<dbReference type="EMBL" id="UYYB01117841">
    <property type="protein sequence ID" value="VDM82472.1"/>
    <property type="molecule type" value="Genomic_DNA"/>
</dbReference>
<dbReference type="Gene3D" id="1.25.40.10">
    <property type="entry name" value="Tetratricopeptide repeat domain"/>
    <property type="match status" value="1"/>
</dbReference>
<evidence type="ECO:0008006" key="3">
    <source>
        <dbReference type="Google" id="ProtNLM"/>
    </source>
</evidence>
<organism evidence="1 2">
    <name type="scientific">Strongylus vulgaris</name>
    <name type="common">Blood worm</name>
    <dbReference type="NCBI Taxonomy" id="40348"/>
    <lineage>
        <taxon>Eukaryota</taxon>
        <taxon>Metazoa</taxon>
        <taxon>Ecdysozoa</taxon>
        <taxon>Nematoda</taxon>
        <taxon>Chromadorea</taxon>
        <taxon>Rhabditida</taxon>
        <taxon>Rhabditina</taxon>
        <taxon>Rhabditomorpha</taxon>
        <taxon>Strongyloidea</taxon>
        <taxon>Strongylidae</taxon>
        <taxon>Strongylus</taxon>
    </lineage>
</organism>
<dbReference type="GO" id="GO:0005876">
    <property type="term" value="C:spindle microtubule"/>
    <property type="evidence" value="ECO:0007669"/>
    <property type="project" value="TreeGrafter"/>
</dbReference>
<proteinExistence type="predicted"/>
<sequence length="218" mass="24864">MYGTENARKGYAVLKKRYDGGDKSSELLWRLAKFCHELATCTSDKEARKDLTFEGRRYAMEGYHANENDFDALKWAAIMTGAATDFLPTKEKIEEGTKFKELLDKALTMDGKEFSLLYMRGRYSYAVANLSWFERRAAAMLYSTPPTATLEEALDDFLAAYEQAPNWIENLLCIARVYLAKNDKANVKLYCNKLLALTPTDDEDRDRLQEAKGILAQC</sequence>
<evidence type="ECO:0000313" key="1">
    <source>
        <dbReference type="EMBL" id="VDM82472.1"/>
    </source>
</evidence>
<gene>
    <name evidence="1" type="ORF">SVUK_LOCUS17470</name>
</gene>
<dbReference type="Proteomes" id="UP000270094">
    <property type="component" value="Unassembled WGS sequence"/>
</dbReference>
<evidence type="ECO:0000313" key="2">
    <source>
        <dbReference type="Proteomes" id="UP000270094"/>
    </source>
</evidence>